<dbReference type="GO" id="GO:0005730">
    <property type="term" value="C:nucleolus"/>
    <property type="evidence" value="ECO:0007669"/>
    <property type="project" value="UniProtKB-SubCell"/>
</dbReference>
<name>A0A5C3QF39_9AGAR</name>
<dbReference type="AlphaFoldDB" id="A0A5C3QF39"/>
<keyword evidence="4 9" id="KW-0489">Methyltransferase</keyword>
<dbReference type="Gene3D" id="1.10.10.2150">
    <property type="entry name" value="Ribosomal RNA-processing protein 8, N-terminal domain"/>
    <property type="match status" value="1"/>
</dbReference>
<evidence type="ECO:0000256" key="1">
    <source>
        <dbReference type="ARBA" id="ARBA00004604"/>
    </source>
</evidence>
<keyword evidence="5 9" id="KW-0808">Transferase</keyword>
<gene>
    <name evidence="10" type="ORF">BDV98DRAFT_510984</name>
</gene>
<dbReference type="InterPro" id="IPR042036">
    <property type="entry name" value="RRP8_N"/>
</dbReference>
<keyword evidence="11" id="KW-1185">Reference proteome</keyword>
<evidence type="ECO:0000256" key="7">
    <source>
        <dbReference type="ARBA" id="ARBA00023242"/>
    </source>
</evidence>
<evidence type="ECO:0000256" key="5">
    <source>
        <dbReference type="ARBA" id="ARBA00022679"/>
    </source>
</evidence>
<evidence type="ECO:0000256" key="9">
    <source>
        <dbReference type="RuleBase" id="RU365074"/>
    </source>
</evidence>
<dbReference type="OrthoDB" id="10258825at2759"/>
<dbReference type="EMBL" id="ML178835">
    <property type="protein sequence ID" value="TFK99080.1"/>
    <property type="molecule type" value="Genomic_DNA"/>
</dbReference>
<dbReference type="GO" id="GO:0042273">
    <property type="term" value="P:ribosomal large subunit biogenesis"/>
    <property type="evidence" value="ECO:0007669"/>
    <property type="project" value="TreeGrafter"/>
</dbReference>
<dbReference type="InterPro" id="IPR029063">
    <property type="entry name" value="SAM-dependent_MTases_sf"/>
</dbReference>
<evidence type="ECO:0000313" key="11">
    <source>
        <dbReference type="Proteomes" id="UP000305067"/>
    </source>
</evidence>
<keyword evidence="3 9" id="KW-0698">rRNA processing</keyword>
<keyword evidence="7 9" id="KW-0539">Nucleus</keyword>
<dbReference type="SUPFAM" id="SSF53335">
    <property type="entry name" value="S-adenosyl-L-methionine-dependent methyltransferases"/>
    <property type="match status" value="1"/>
</dbReference>
<comment type="similarity">
    <text evidence="2 9">Belongs to the methyltransferase superfamily. RRP8 family.</text>
</comment>
<evidence type="ECO:0000256" key="2">
    <source>
        <dbReference type="ARBA" id="ARBA00006301"/>
    </source>
</evidence>
<dbReference type="Pfam" id="PF05148">
    <property type="entry name" value="Methyltransf_8"/>
    <property type="match status" value="1"/>
</dbReference>
<comment type="subcellular location">
    <subcellularLocation>
        <location evidence="1 9">Nucleus</location>
        <location evidence="1 9">Nucleolus</location>
    </subcellularLocation>
</comment>
<dbReference type="PANTHER" id="PTHR12787:SF0">
    <property type="entry name" value="RIBOSOMAL RNA-PROCESSING PROTEIN 8"/>
    <property type="match status" value="1"/>
</dbReference>
<organism evidence="10 11">
    <name type="scientific">Pterulicium gracile</name>
    <dbReference type="NCBI Taxonomy" id="1884261"/>
    <lineage>
        <taxon>Eukaryota</taxon>
        <taxon>Fungi</taxon>
        <taxon>Dikarya</taxon>
        <taxon>Basidiomycota</taxon>
        <taxon>Agaricomycotina</taxon>
        <taxon>Agaricomycetes</taxon>
        <taxon>Agaricomycetidae</taxon>
        <taxon>Agaricales</taxon>
        <taxon>Pleurotineae</taxon>
        <taxon>Pterulaceae</taxon>
        <taxon>Pterulicium</taxon>
    </lineage>
</organism>
<dbReference type="GO" id="GO:0016433">
    <property type="term" value="F:rRNA (adenine) methyltransferase activity"/>
    <property type="evidence" value="ECO:0007669"/>
    <property type="project" value="TreeGrafter"/>
</dbReference>
<dbReference type="Proteomes" id="UP000305067">
    <property type="component" value="Unassembled WGS sequence"/>
</dbReference>
<reference evidence="10 11" key="1">
    <citation type="journal article" date="2019" name="Nat. Ecol. Evol.">
        <title>Megaphylogeny resolves global patterns of mushroom evolution.</title>
        <authorList>
            <person name="Varga T."/>
            <person name="Krizsan K."/>
            <person name="Foldi C."/>
            <person name="Dima B."/>
            <person name="Sanchez-Garcia M."/>
            <person name="Sanchez-Ramirez S."/>
            <person name="Szollosi G.J."/>
            <person name="Szarkandi J.G."/>
            <person name="Papp V."/>
            <person name="Albert L."/>
            <person name="Andreopoulos W."/>
            <person name="Angelini C."/>
            <person name="Antonin V."/>
            <person name="Barry K.W."/>
            <person name="Bougher N.L."/>
            <person name="Buchanan P."/>
            <person name="Buyck B."/>
            <person name="Bense V."/>
            <person name="Catcheside P."/>
            <person name="Chovatia M."/>
            <person name="Cooper J."/>
            <person name="Damon W."/>
            <person name="Desjardin D."/>
            <person name="Finy P."/>
            <person name="Geml J."/>
            <person name="Haridas S."/>
            <person name="Hughes K."/>
            <person name="Justo A."/>
            <person name="Karasinski D."/>
            <person name="Kautmanova I."/>
            <person name="Kiss B."/>
            <person name="Kocsube S."/>
            <person name="Kotiranta H."/>
            <person name="LaButti K.M."/>
            <person name="Lechner B.E."/>
            <person name="Liimatainen K."/>
            <person name="Lipzen A."/>
            <person name="Lukacs Z."/>
            <person name="Mihaltcheva S."/>
            <person name="Morgado L.N."/>
            <person name="Niskanen T."/>
            <person name="Noordeloos M.E."/>
            <person name="Ohm R.A."/>
            <person name="Ortiz-Santana B."/>
            <person name="Ovrebo C."/>
            <person name="Racz N."/>
            <person name="Riley R."/>
            <person name="Savchenko A."/>
            <person name="Shiryaev A."/>
            <person name="Soop K."/>
            <person name="Spirin V."/>
            <person name="Szebenyi C."/>
            <person name="Tomsovsky M."/>
            <person name="Tulloss R.E."/>
            <person name="Uehling J."/>
            <person name="Grigoriev I.V."/>
            <person name="Vagvolgyi C."/>
            <person name="Papp T."/>
            <person name="Martin F.M."/>
            <person name="Miettinen O."/>
            <person name="Hibbett D.S."/>
            <person name="Nagy L.G."/>
        </authorList>
    </citation>
    <scope>NUCLEOTIDE SEQUENCE [LARGE SCALE GENOMIC DNA]</scope>
    <source>
        <strain evidence="10 11">CBS 309.79</strain>
    </source>
</reference>
<dbReference type="EC" id="2.1.1.-" evidence="9"/>
<proteinExistence type="inferred from homology"/>
<evidence type="ECO:0000313" key="10">
    <source>
        <dbReference type="EMBL" id="TFK99080.1"/>
    </source>
</evidence>
<dbReference type="PANTHER" id="PTHR12787">
    <property type="entry name" value="RIBOSOMAL RNA-PROCESSING PROTEIN 8"/>
    <property type="match status" value="1"/>
</dbReference>
<dbReference type="InterPro" id="IPR007823">
    <property type="entry name" value="RRP8"/>
</dbReference>
<dbReference type="FunFam" id="1.10.10.2150:FF:000001">
    <property type="entry name" value="Ribosomal RNA-processing protein 8"/>
    <property type="match status" value="1"/>
</dbReference>
<protein>
    <recommendedName>
        <fullName evidence="8 9">Ribosomal RNA-processing protein 8</fullName>
        <ecNumber evidence="9">2.1.1.-</ecNumber>
    </recommendedName>
</protein>
<evidence type="ECO:0000256" key="4">
    <source>
        <dbReference type="ARBA" id="ARBA00022603"/>
    </source>
</evidence>
<sequence length="265" mass="29442">MRSSAAEPEVVKTIEIEGDLSGAGLTKLQREMKEKLDGARFRQINEQLYKSESQASHELLRADPKVFEDYHTGFRHQVHSWPTNPVDTYATLLSSYPPKTIIADIGCGDAQLAKSLVKEGLNVLSFDLVASDYVVEADICRYIPLPGSAPEGVQTGAAIVDVVVCSLALMGTNWPGCVREAWRILKDEGELKIAEVSSRFTDMKKFIEVIKNVGFKLVSKDDSNTHFLMLEFVKDAKKTKLKSEADVVALMNRGSLLKACEYKKR</sequence>
<dbReference type="Gene3D" id="3.40.50.150">
    <property type="entry name" value="Vaccinia Virus protein VP39"/>
    <property type="match status" value="1"/>
</dbReference>
<keyword evidence="6 9" id="KW-0949">S-adenosyl-L-methionine</keyword>
<evidence type="ECO:0000256" key="3">
    <source>
        <dbReference type="ARBA" id="ARBA00022552"/>
    </source>
</evidence>
<comment type="function">
    <text evidence="9">S-adenosyl-L-methionine-dependent methyltransferase that specifically methylates the N(1) position of adenine in helix 25.1 in 25S rRNA. Required both for ribosomal 40S and 60S subunits biogenesis. Required for efficient pre-rRNA cleavage at site A2.</text>
</comment>
<dbReference type="STRING" id="1884261.A0A5C3QF39"/>
<evidence type="ECO:0000256" key="8">
    <source>
        <dbReference type="ARBA" id="ARBA00076672"/>
    </source>
</evidence>
<evidence type="ECO:0000256" key="6">
    <source>
        <dbReference type="ARBA" id="ARBA00022691"/>
    </source>
</evidence>
<accession>A0A5C3QF39</accession>